<gene>
    <name evidence="4" type="ORF">NDES1114_LOCUS16223</name>
    <name evidence="5" type="ORF">NDES1114_LOCUS16224</name>
</gene>
<evidence type="ECO:0000256" key="2">
    <source>
        <dbReference type="SAM" id="Phobius"/>
    </source>
</evidence>
<name>A0A6U4SM71_NEODS</name>
<reference evidence="4" key="1">
    <citation type="submission" date="2021-01" db="EMBL/GenBank/DDBJ databases">
        <authorList>
            <person name="Corre E."/>
            <person name="Pelletier E."/>
            <person name="Niang G."/>
            <person name="Scheremetjew M."/>
            <person name="Finn R."/>
            <person name="Kale V."/>
            <person name="Holt S."/>
            <person name="Cochrane G."/>
            <person name="Meng A."/>
            <person name="Brown T."/>
            <person name="Cohen L."/>
        </authorList>
    </citation>
    <scope>NUCLEOTIDE SEQUENCE</scope>
    <source>
        <strain evidence="4">CCAP 1951/1</strain>
    </source>
</reference>
<evidence type="ECO:0000313" key="5">
    <source>
        <dbReference type="EMBL" id="CAD9118805.1"/>
    </source>
</evidence>
<organism evidence="4">
    <name type="scientific">Neobodo designis</name>
    <name type="common">Flagellated protozoan</name>
    <name type="synonym">Bodo designis</name>
    <dbReference type="NCBI Taxonomy" id="312471"/>
    <lineage>
        <taxon>Eukaryota</taxon>
        <taxon>Discoba</taxon>
        <taxon>Euglenozoa</taxon>
        <taxon>Kinetoplastea</taxon>
        <taxon>Metakinetoplastina</taxon>
        <taxon>Neobodonida</taxon>
        <taxon>Neobodo</taxon>
    </lineage>
</organism>
<feature type="chain" id="PRO_5035585682" evidence="3">
    <location>
        <begin position="19"/>
        <end position="351"/>
    </location>
</feature>
<evidence type="ECO:0000256" key="3">
    <source>
        <dbReference type="SAM" id="SignalP"/>
    </source>
</evidence>
<keyword evidence="2" id="KW-0812">Transmembrane</keyword>
<feature type="transmembrane region" description="Helical" evidence="2">
    <location>
        <begin position="257"/>
        <end position="275"/>
    </location>
</feature>
<dbReference type="AlphaFoldDB" id="A0A6U4SM71"/>
<evidence type="ECO:0000313" key="4">
    <source>
        <dbReference type="EMBL" id="CAD9118803.1"/>
    </source>
</evidence>
<dbReference type="EMBL" id="HBGF01024440">
    <property type="protein sequence ID" value="CAD9118805.1"/>
    <property type="molecule type" value="Transcribed_RNA"/>
</dbReference>
<protein>
    <submittedName>
        <fullName evidence="4">Uncharacterized protein</fullName>
    </submittedName>
</protein>
<keyword evidence="2" id="KW-0472">Membrane</keyword>
<keyword evidence="2" id="KW-1133">Transmembrane helix</keyword>
<proteinExistence type="predicted"/>
<feature type="region of interest" description="Disordered" evidence="1">
    <location>
        <begin position="325"/>
        <end position="351"/>
    </location>
</feature>
<feature type="signal peptide" evidence="3">
    <location>
        <begin position="1"/>
        <end position="18"/>
    </location>
</feature>
<evidence type="ECO:0000256" key="1">
    <source>
        <dbReference type="SAM" id="MobiDB-lite"/>
    </source>
</evidence>
<keyword evidence="3" id="KW-0732">Signal</keyword>
<accession>A0A6U4SM71</accession>
<sequence>MRLFVVLVAAALIGVALAETAVDMCREHHGFAGESSANFTLNVATNTLKPGEKFVLYARSLSPEGSVQLDVGGRMYAADQPVVTDTLPPAPFTVKVLAKTMDATPFTFVSFVANSEDCRLPLSAANLAVPLLVIDGQAAAVYFYAAPMAPYRFFSLTVSAQQTVTAVYRYDLSTSLENAIRIPTNTPIGGQTDNMNSGVYVAAKASTTTPVDAAGVYDIARVSVVWSVPPPGWQPPRPDDDSWSDSAARAARESGSFFGSFLVTVLFGFGTYMAVRSAYNYKQLGITTYPDFIPHHEVFAACFDRCRGIAGDVRERVNLPTPAMAGVGGSGSAPSMSSQRRGYEFVGGAQP</sequence>
<dbReference type="EMBL" id="HBGF01024439">
    <property type="protein sequence ID" value="CAD9118803.1"/>
    <property type="molecule type" value="Transcribed_RNA"/>
</dbReference>